<dbReference type="Proteomes" id="UP000192907">
    <property type="component" value="Unassembled WGS sequence"/>
</dbReference>
<reference evidence="2" key="1">
    <citation type="submission" date="2017-04" db="EMBL/GenBank/DDBJ databases">
        <authorList>
            <person name="Varghese N."/>
            <person name="Submissions S."/>
        </authorList>
    </citation>
    <scope>NUCLEOTIDE SEQUENCE [LARGE SCALE GENOMIC DNA]</scope>
    <source>
        <strain evidence="2">RKEM611</strain>
    </source>
</reference>
<protein>
    <recommendedName>
        <fullName evidence="3">C-type lectin domain-containing protein</fullName>
    </recommendedName>
</protein>
<dbReference type="RefSeq" id="WP_132323437.1">
    <property type="nucleotide sequence ID" value="NZ_FWZT01000022.1"/>
</dbReference>
<dbReference type="EMBL" id="FWZT01000022">
    <property type="protein sequence ID" value="SMF64842.1"/>
    <property type="molecule type" value="Genomic_DNA"/>
</dbReference>
<evidence type="ECO:0000313" key="1">
    <source>
        <dbReference type="EMBL" id="SMF64842.1"/>
    </source>
</evidence>
<organism evidence="1 2">
    <name type="scientific">Pseudobacteriovorax antillogorgiicola</name>
    <dbReference type="NCBI Taxonomy" id="1513793"/>
    <lineage>
        <taxon>Bacteria</taxon>
        <taxon>Pseudomonadati</taxon>
        <taxon>Bdellovibrionota</taxon>
        <taxon>Oligoflexia</taxon>
        <taxon>Oligoflexales</taxon>
        <taxon>Pseudobacteriovoracaceae</taxon>
        <taxon>Pseudobacteriovorax</taxon>
    </lineage>
</organism>
<sequence>MQLSKTFVTLGLFIFTCACGPSKFKAVTDEKMESSDLIVAQTTEPEAKVSQVAHPDHQDVSNQPEVNSPEIARTETKKSLLGQTVWVQSWNTDEYQTSECLQLTQGIAVTERDCQETLPVVCESICQADATSPEDCDQEVFVFQEKKDSLTYEEAAQYCESQGMVVLKYHHSKIETFRSAQN</sequence>
<keyword evidence="2" id="KW-1185">Reference proteome</keyword>
<proteinExistence type="predicted"/>
<dbReference type="PROSITE" id="PS51257">
    <property type="entry name" value="PROKAR_LIPOPROTEIN"/>
    <property type="match status" value="1"/>
</dbReference>
<gene>
    <name evidence="1" type="ORF">SAMN06296036_12280</name>
</gene>
<evidence type="ECO:0008006" key="3">
    <source>
        <dbReference type="Google" id="ProtNLM"/>
    </source>
</evidence>
<accession>A0A1Y6CIK6</accession>
<name>A0A1Y6CIK6_9BACT</name>
<evidence type="ECO:0000313" key="2">
    <source>
        <dbReference type="Proteomes" id="UP000192907"/>
    </source>
</evidence>
<dbReference type="AlphaFoldDB" id="A0A1Y6CIK6"/>